<keyword evidence="12" id="KW-0393">Immunoglobulin domain</keyword>
<feature type="domain" description="Ig-like" evidence="15">
    <location>
        <begin position="29"/>
        <end position="115"/>
    </location>
</feature>
<dbReference type="InterPro" id="IPR000152">
    <property type="entry name" value="EGF-type_Asp/Asn_hydroxyl_site"/>
</dbReference>
<evidence type="ECO:0000256" key="2">
    <source>
        <dbReference type="ARBA" id="ARBA00006127"/>
    </source>
</evidence>
<dbReference type="Ensembl" id="ENSTNIT00000016621.1">
    <property type="protein sequence ID" value="ENSTNIP00000016408.1"/>
    <property type="gene ID" value="ENSTNIG00000013414.1"/>
</dbReference>
<evidence type="ECO:0000256" key="1">
    <source>
        <dbReference type="ARBA" id="ARBA00004498"/>
    </source>
</evidence>
<evidence type="ECO:0000259" key="14">
    <source>
        <dbReference type="PROSITE" id="PS50026"/>
    </source>
</evidence>
<dbReference type="InterPro" id="IPR006605">
    <property type="entry name" value="G2_nidogen/fibulin_G2F"/>
</dbReference>
<evidence type="ECO:0000256" key="10">
    <source>
        <dbReference type="ARBA" id="ARBA00023157"/>
    </source>
</evidence>
<dbReference type="Gene3D" id="2.40.155.10">
    <property type="entry name" value="Green fluorescent protein"/>
    <property type="match status" value="1"/>
</dbReference>
<feature type="domain" description="EGF-like" evidence="14">
    <location>
        <begin position="358"/>
        <end position="397"/>
    </location>
</feature>
<evidence type="ECO:0000256" key="6">
    <source>
        <dbReference type="ARBA" id="ARBA00022606"/>
    </source>
</evidence>
<dbReference type="InterPro" id="IPR003599">
    <property type="entry name" value="Ig_sub"/>
</dbReference>
<dbReference type="SUPFAM" id="SSF54511">
    <property type="entry name" value="GFP-like"/>
    <property type="match status" value="1"/>
</dbReference>
<evidence type="ECO:0000256" key="7">
    <source>
        <dbReference type="ARBA" id="ARBA00022729"/>
    </source>
</evidence>
<dbReference type="PROSITE" id="PS00010">
    <property type="entry name" value="ASX_HYDROXYL"/>
    <property type="match status" value="4"/>
</dbReference>
<name>H3D7B7_TETNG</name>
<evidence type="ECO:0000256" key="4">
    <source>
        <dbReference type="ARBA" id="ARBA00022530"/>
    </source>
</evidence>
<dbReference type="SMART" id="SM00179">
    <property type="entry name" value="EGF_CA"/>
    <property type="match status" value="6"/>
</dbReference>
<keyword evidence="11" id="KW-0325">Glycoprotein</keyword>
<dbReference type="PROSITE" id="PS01186">
    <property type="entry name" value="EGF_2"/>
    <property type="match status" value="2"/>
</dbReference>
<dbReference type="AlphaFoldDB" id="H3D7B7"/>
<dbReference type="InterPro" id="IPR001881">
    <property type="entry name" value="EGF-like_Ca-bd_dom"/>
</dbReference>
<feature type="domain" description="EGF-like" evidence="14">
    <location>
        <begin position="443"/>
        <end position="478"/>
    </location>
</feature>
<dbReference type="SUPFAM" id="SSF48726">
    <property type="entry name" value="Immunoglobulin"/>
    <property type="match status" value="1"/>
</dbReference>
<evidence type="ECO:0000259" key="16">
    <source>
        <dbReference type="PROSITE" id="PS50993"/>
    </source>
</evidence>
<keyword evidence="18" id="KW-1185">Reference proteome</keyword>
<reference evidence="17" key="2">
    <citation type="submission" date="2025-08" db="UniProtKB">
        <authorList>
            <consortium name="Ensembl"/>
        </authorList>
    </citation>
    <scope>IDENTIFICATION</scope>
</reference>
<dbReference type="PROSITE" id="PS50835">
    <property type="entry name" value="IG_LIKE"/>
    <property type="match status" value="1"/>
</dbReference>
<dbReference type="InterPro" id="IPR007110">
    <property type="entry name" value="Ig-like_dom"/>
</dbReference>
<dbReference type="InterPro" id="IPR018097">
    <property type="entry name" value="EGF_Ca-bd_CS"/>
</dbReference>
<dbReference type="FunFam" id="2.10.25.10:FF:000210">
    <property type="entry name" value="Hemicentin 1"/>
    <property type="match status" value="1"/>
</dbReference>
<feature type="domain" description="EGF-like" evidence="14">
    <location>
        <begin position="486"/>
        <end position="526"/>
    </location>
</feature>
<dbReference type="Gene3D" id="2.10.25.10">
    <property type="entry name" value="Laminin"/>
    <property type="match status" value="6"/>
</dbReference>
<dbReference type="SUPFAM" id="SSF57196">
    <property type="entry name" value="EGF/Laminin"/>
    <property type="match status" value="1"/>
</dbReference>
<reference evidence="18" key="1">
    <citation type="journal article" date="2004" name="Nature">
        <title>Genome duplication in the teleost fish Tetraodon nigroviridis reveals the early vertebrate proto-karyotype.</title>
        <authorList>
            <person name="Jaillon O."/>
            <person name="Aury J.-M."/>
            <person name="Brunet F."/>
            <person name="Petit J.-L."/>
            <person name="Stange-Thomann N."/>
            <person name="Mauceli E."/>
            <person name="Bouneau L."/>
            <person name="Fischer C."/>
            <person name="Ozouf-Costaz C."/>
            <person name="Bernot A."/>
            <person name="Nicaud S."/>
            <person name="Jaffe D."/>
            <person name="Fisher S."/>
            <person name="Lutfalla G."/>
            <person name="Dossat C."/>
            <person name="Segurens B."/>
            <person name="Dasilva C."/>
            <person name="Salanoubat M."/>
            <person name="Levy M."/>
            <person name="Boudet N."/>
            <person name="Castellano S."/>
            <person name="Anthouard V."/>
            <person name="Jubin C."/>
            <person name="Castelli V."/>
            <person name="Katinka M."/>
            <person name="Vacherie B."/>
            <person name="Biemont C."/>
            <person name="Skalli Z."/>
            <person name="Cattolico L."/>
            <person name="Poulain J."/>
            <person name="De Berardinis V."/>
            <person name="Cruaud C."/>
            <person name="Duprat S."/>
            <person name="Brottier P."/>
            <person name="Coutanceau J.-P."/>
            <person name="Gouzy J."/>
            <person name="Parra G."/>
            <person name="Lardier G."/>
            <person name="Chapple C."/>
            <person name="McKernan K.J."/>
            <person name="McEwan P."/>
            <person name="Bosak S."/>
            <person name="Kellis M."/>
            <person name="Volff J.-N."/>
            <person name="Guigo R."/>
            <person name="Zody M.C."/>
            <person name="Mesirov J."/>
            <person name="Lindblad-Toh K."/>
            <person name="Birren B."/>
            <person name="Nusbaum C."/>
            <person name="Kahn D."/>
            <person name="Robinson-Rechavi M."/>
            <person name="Laudet V."/>
            <person name="Schachter V."/>
            <person name="Quetier F."/>
            <person name="Saurin W."/>
            <person name="Scarpelli C."/>
            <person name="Wincker P."/>
            <person name="Lander E.S."/>
            <person name="Weissenbach J."/>
            <person name="Roest Crollius H."/>
        </authorList>
    </citation>
    <scope>NUCLEOTIDE SEQUENCE [LARGE SCALE GENOMIC DNA]</scope>
</reference>
<evidence type="ECO:0000313" key="18">
    <source>
        <dbReference type="Proteomes" id="UP000007303"/>
    </source>
</evidence>
<evidence type="ECO:0000256" key="13">
    <source>
        <dbReference type="PROSITE-ProRule" id="PRU00076"/>
    </source>
</evidence>
<dbReference type="FunFam" id="2.10.25.10:FF:000385">
    <property type="entry name" value="Hemicentin 1"/>
    <property type="match status" value="1"/>
</dbReference>
<dbReference type="STRING" id="99883.ENSTNIP00000016408"/>
<evidence type="ECO:0000256" key="11">
    <source>
        <dbReference type="ARBA" id="ARBA00023180"/>
    </source>
</evidence>
<dbReference type="PANTHER" id="PTHR24050">
    <property type="entry name" value="PA14 DOMAIN-CONTAINING PROTEIN"/>
    <property type="match status" value="1"/>
</dbReference>
<dbReference type="InterPro" id="IPR009030">
    <property type="entry name" value="Growth_fac_rcpt_cys_sf"/>
</dbReference>
<evidence type="ECO:0008006" key="19">
    <source>
        <dbReference type="Google" id="ProtNLM"/>
    </source>
</evidence>
<dbReference type="GO" id="GO:0005509">
    <property type="term" value="F:calcium ion binding"/>
    <property type="evidence" value="ECO:0007669"/>
    <property type="project" value="InterPro"/>
</dbReference>
<dbReference type="Pfam" id="PF07474">
    <property type="entry name" value="G2F"/>
    <property type="match status" value="1"/>
</dbReference>
<dbReference type="FunFam" id="2.10.25.10:FF:000010">
    <property type="entry name" value="Pro-epidermal growth factor"/>
    <property type="match status" value="1"/>
</dbReference>
<comment type="subcellular location">
    <subcellularLocation>
        <location evidence="1">Secreted</location>
        <location evidence="1">Extracellular space</location>
        <location evidence="1">Extracellular matrix</location>
    </subcellularLocation>
</comment>
<dbReference type="InterPro" id="IPR003598">
    <property type="entry name" value="Ig_sub2"/>
</dbReference>
<protein>
    <recommendedName>
        <fullName evidence="19">Hemicentin 2</fullName>
    </recommendedName>
</protein>
<dbReference type="FunFam" id="2.10.25.10:FF:000023">
    <property type="entry name" value="Fibrillin 2"/>
    <property type="match status" value="1"/>
</dbReference>
<accession>H3D7B7</accession>
<comment type="similarity">
    <text evidence="2">Belongs to the fibulin family.</text>
</comment>
<proteinExistence type="inferred from homology"/>
<dbReference type="SMART" id="SM00408">
    <property type="entry name" value="IGc2"/>
    <property type="match status" value="1"/>
</dbReference>
<feature type="disulfide bond" evidence="13">
    <location>
        <begin position="362"/>
        <end position="372"/>
    </location>
</feature>
<evidence type="ECO:0000256" key="5">
    <source>
        <dbReference type="ARBA" id="ARBA00022536"/>
    </source>
</evidence>
<keyword evidence="8" id="KW-0677">Repeat</keyword>
<dbReference type="InterPro" id="IPR009017">
    <property type="entry name" value="GFP"/>
</dbReference>
<dbReference type="SMART" id="SM00682">
    <property type="entry name" value="G2F"/>
    <property type="match status" value="1"/>
</dbReference>
<dbReference type="Proteomes" id="UP000007303">
    <property type="component" value="Unassembled WGS sequence"/>
</dbReference>
<dbReference type="PROSITE" id="PS01187">
    <property type="entry name" value="EGF_CA"/>
    <property type="match status" value="3"/>
</dbReference>
<feature type="domain" description="Nidogen G2 beta-barrel" evidence="16">
    <location>
        <begin position="120"/>
        <end position="343"/>
    </location>
</feature>
<dbReference type="InterPro" id="IPR026823">
    <property type="entry name" value="cEGF"/>
</dbReference>
<dbReference type="SMART" id="SM00409">
    <property type="entry name" value="IG"/>
    <property type="match status" value="1"/>
</dbReference>
<evidence type="ECO:0000256" key="9">
    <source>
        <dbReference type="ARBA" id="ARBA00022837"/>
    </source>
</evidence>
<evidence type="ECO:0000256" key="8">
    <source>
        <dbReference type="ARBA" id="ARBA00022737"/>
    </source>
</evidence>
<evidence type="ECO:0000313" key="17">
    <source>
        <dbReference type="Ensembl" id="ENSTNIP00000016408.1"/>
    </source>
</evidence>
<dbReference type="Pfam" id="PF07645">
    <property type="entry name" value="EGF_CA"/>
    <property type="match status" value="4"/>
</dbReference>
<dbReference type="Pfam" id="PF13927">
    <property type="entry name" value="Ig_3"/>
    <property type="match status" value="1"/>
</dbReference>
<dbReference type="SMART" id="SM00181">
    <property type="entry name" value="EGF"/>
    <property type="match status" value="6"/>
</dbReference>
<dbReference type="Pfam" id="PF12662">
    <property type="entry name" value="cEGF"/>
    <property type="match status" value="1"/>
</dbReference>
<dbReference type="PANTHER" id="PTHR24050:SF28">
    <property type="entry name" value="UROMODULIN-LIKE"/>
    <property type="match status" value="1"/>
</dbReference>
<evidence type="ECO:0000256" key="3">
    <source>
        <dbReference type="ARBA" id="ARBA00022525"/>
    </source>
</evidence>
<dbReference type="InterPro" id="IPR052235">
    <property type="entry name" value="Nephronectin_domain"/>
</dbReference>
<keyword evidence="5 13" id="KW-0245">EGF-like domain</keyword>
<keyword evidence="9" id="KW-0106">Calcium</keyword>
<organism evidence="17 18">
    <name type="scientific">Tetraodon nigroviridis</name>
    <name type="common">Spotted green pufferfish</name>
    <name type="synonym">Chelonodon nigroviridis</name>
    <dbReference type="NCBI Taxonomy" id="99883"/>
    <lineage>
        <taxon>Eukaryota</taxon>
        <taxon>Metazoa</taxon>
        <taxon>Chordata</taxon>
        <taxon>Craniata</taxon>
        <taxon>Vertebrata</taxon>
        <taxon>Euteleostomi</taxon>
        <taxon>Actinopterygii</taxon>
        <taxon>Neopterygii</taxon>
        <taxon>Teleostei</taxon>
        <taxon>Neoteleostei</taxon>
        <taxon>Acanthomorphata</taxon>
        <taxon>Eupercaria</taxon>
        <taxon>Tetraodontiformes</taxon>
        <taxon>Tetradontoidea</taxon>
        <taxon>Tetraodontidae</taxon>
        <taxon>Tetraodon</taxon>
    </lineage>
</organism>
<reference evidence="17" key="3">
    <citation type="submission" date="2025-09" db="UniProtKB">
        <authorList>
            <consortium name="Ensembl"/>
        </authorList>
    </citation>
    <scope>IDENTIFICATION</scope>
</reference>
<feature type="domain" description="EGF-like" evidence="14">
    <location>
        <begin position="584"/>
        <end position="623"/>
    </location>
</feature>
<keyword evidence="6" id="KW-0716">Sensory transduction</keyword>
<dbReference type="FunFam" id="2.10.25.10:FF:000352">
    <property type="entry name" value="Hemicentin 1"/>
    <property type="match status" value="1"/>
</dbReference>
<comment type="caution">
    <text evidence="13">Lacks conserved residue(s) required for the propagation of feature annotation.</text>
</comment>
<keyword evidence="3" id="KW-0964">Secreted</keyword>
<keyword evidence="10 13" id="KW-1015">Disulfide bond</keyword>
<sequence length="791" mass="86133">LGDAGMYQCLAKNEAGVAVGRTRLVLQVPPVLSVPRMEYTSVLGQPVSLECVADGQPPPEVAWLKERRPVIEGAHIRIFANGTLAIASTQRSDAGLYTCTAKNLAGRASHDMRLAIQGESPRKTRGSLIGMVNEREFGVSSLEATISDSEEEDGSNLLQARLDNIPPSVGPLMRALVSVFAPIYWTTVLQRGAARNGYSFTHGQFRQESQLEFDTGEILRVTHVARGLDSEGVLLLDIVINGFVPPSLASSLLSLQGFNESYMQTGQGQFYSWSSQTHRRGGAPMVLRCNHTIIYEGQEERQGPLLQLLRLSEIDSVYNMLTLSLEFHITASLHVADGYEDSCPEGFTLDQTYCAELDEDECALRSPCSHSCNNIMGGFSCSCPSGFTISTVSNTCQDVDECSQGLHMCHYKQQCVNTAGAYRCQAKCGAGFKPSVTGTGCEDIDECHDGSHMCRYTQICQNTVGGYGCICPRGYRSQGIGFPCLDIDECQQTPNPCAHQCRNVPGSFRCLCPPGTMLLGDGRSCAGLERGPIFSNGTRVRARLRPQLVSSLGRPILSRSSGASRITRQSCPIGYTSRDGACVDVDECQLRRPCQHECRNTVGSFHCLCPPGYQLLPNGRNCKDIDECVEQGVQCGHNQMCFNTRGGYQCMDTPCPASYQRGGSPGTCYRACYRDCPAGGSTLLLQYKLLTLPSGIPAHHNVVRLSAFSESGVLQDRTSFVILEQESESGVPGRVFGIRDEAGRGIIFTVQALDRPGLVRLKVQATTISPQGRITYQSIFIIYISISAYPY</sequence>
<dbReference type="PROSITE" id="PS50993">
    <property type="entry name" value="NIDOGEN_G2"/>
    <property type="match status" value="1"/>
</dbReference>
<dbReference type="InterPro" id="IPR000742">
    <property type="entry name" value="EGF"/>
</dbReference>
<dbReference type="GeneTree" id="ENSGT00940000164697"/>
<keyword evidence="7" id="KW-0732">Signal</keyword>
<dbReference type="GO" id="GO:0071944">
    <property type="term" value="C:cell periphery"/>
    <property type="evidence" value="ECO:0007669"/>
    <property type="project" value="UniProtKB-ARBA"/>
</dbReference>
<dbReference type="SUPFAM" id="SSF57184">
    <property type="entry name" value="Growth factor receptor domain"/>
    <property type="match status" value="2"/>
</dbReference>
<dbReference type="PROSITE" id="PS50026">
    <property type="entry name" value="EGF_3"/>
    <property type="match status" value="4"/>
</dbReference>
<evidence type="ECO:0000259" key="15">
    <source>
        <dbReference type="PROSITE" id="PS50835"/>
    </source>
</evidence>
<dbReference type="InParanoid" id="H3D7B7"/>
<dbReference type="CDD" id="cd00255">
    <property type="entry name" value="nidG2"/>
    <property type="match status" value="1"/>
</dbReference>
<feature type="disulfide bond" evidence="13">
    <location>
        <begin position="588"/>
        <end position="598"/>
    </location>
</feature>
<keyword evidence="4" id="KW-0272">Extracellular matrix</keyword>
<dbReference type="CDD" id="cd00054">
    <property type="entry name" value="EGF_CA"/>
    <property type="match status" value="6"/>
</dbReference>
<dbReference type="GO" id="GO:0030855">
    <property type="term" value="P:epithelial cell differentiation"/>
    <property type="evidence" value="ECO:0007669"/>
    <property type="project" value="UniProtKB-ARBA"/>
</dbReference>
<evidence type="ECO:0000256" key="12">
    <source>
        <dbReference type="ARBA" id="ARBA00023319"/>
    </source>
</evidence>
<dbReference type="InterPro" id="IPR049883">
    <property type="entry name" value="NOTCH1_EGF-like"/>
</dbReference>
<dbReference type="FunFam" id="2.10.25.10:FF:000038">
    <property type="entry name" value="Fibrillin 2"/>
    <property type="match status" value="1"/>
</dbReference>
<dbReference type="InterPro" id="IPR036179">
    <property type="entry name" value="Ig-like_dom_sf"/>
</dbReference>
<dbReference type="FunFam" id="2.60.40.10:FF:000130">
    <property type="entry name" value="Hemicentin 1"/>
    <property type="match status" value="1"/>
</dbReference>